<gene>
    <name evidence="1" type="ORF">LSINAPIS_LOCUS7766</name>
</gene>
<dbReference type="EMBL" id="FZQP02002615">
    <property type="protein sequence ID" value="VVC96224.1"/>
    <property type="molecule type" value="Genomic_DNA"/>
</dbReference>
<evidence type="ECO:0000313" key="2">
    <source>
        <dbReference type="Proteomes" id="UP000324832"/>
    </source>
</evidence>
<keyword evidence="2" id="KW-1185">Reference proteome</keyword>
<dbReference type="Proteomes" id="UP000324832">
    <property type="component" value="Unassembled WGS sequence"/>
</dbReference>
<name>A0A5E4QEU0_9NEOP</name>
<organism evidence="1 2">
    <name type="scientific">Leptidea sinapis</name>
    <dbReference type="NCBI Taxonomy" id="189913"/>
    <lineage>
        <taxon>Eukaryota</taxon>
        <taxon>Metazoa</taxon>
        <taxon>Ecdysozoa</taxon>
        <taxon>Arthropoda</taxon>
        <taxon>Hexapoda</taxon>
        <taxon>Insecta</taxon>
        <taxon>Pterygota</taxon>
        <taxon>Neoptera</taxon>
        <taxon>Endopterygota</taxon>
        <taxon>Lepidoptera</taxon>
        <taxon>Glossata</taxon>
        <taxon>Ditrysia</taxon>
        <taxon>Papilionoidea</taxon>
        <taxon>Pieridae</taxon>
        <taxon>Dismorphiinae</taxon>
        <taxon>Leptidea</taxon>
    </lineage>
</organism>
<proteinExistence type="predicted"/>
<accession>A0A5E4QEU0</accession>
<evidence type="ECO:0000313" key="1">
    <source>
        <dbReference type="EMBL" id="VVC96224.1"/>
    </source>
</evidence>
<sequence>MTNYSMLLTTNSATEFAIQRAVITTVTPKLKETNEHMVITMFCCQMADSRKWYTKRDLADTTPTLVTKIKFYSYYLY</sequence>
<dbReference type="AlphaFoldDB" id="A0A5E4QEU0"/>
<protein>
    <submittedName>
        <fullName evidence="1">Uncharacterized protein</fullName>
    </submittedName>
</protein>
<reference evidence="1 2" key="1">
    <citation type="submission" date="2017-07" db="EMBL/GenBank/DDBJ databases">
        <authorList>
            <person name="Talla V."/>
            <person name="Backstrom N."/>
        </authorList>
    </citation>
    <scope>NUCLEOTIDE SEQUENCE [LARGE SCALE GENOMIC DNA]</scope>
</reference>